<reference evidence="1" key="1">
    <citation type="submission" date="2018-10" db="EMBL/GenBank/DDBJ databases">
        <title>Effector identification in a new, highly contiguous assembly of the strawberry crown rot pathogen Phytophthora cactorum.</title>
        <authorList>
            <person name="Armitage A.D."/>
            <person name="Nellist C.F."/>
            <person name="Bates H."/>
            <person name="Vickerstaff R.J."/>
            <person name="Harrison R.J."/>
        </authorList>
    </citation>
    <scope>NUCLEOTIDE SEQUENCE</scope>
    <source>
        <strain evidence="1">4040</strain>
    </source>
</reference>
<protein>
    <submittedName>
        <fullName evidence="1">Uncharacterized protein</fullName>
    </submittedName>
</protein>
<accession>A0A8T1AM45</accession>
<comment type="caution">
    <text evidence="1">The sequence shown here is derived from an EMBL/GenBank/DDBJ whole genome shotgun (WGS) entry which is preliminary data.</text>
</comment>
<evidence type="ECO:0000313" key="1">
    <source>
        <dbReference type="EMBL" id="KAG2885754.1"/>
    </source>
</evidence>
<sequence>MFLVAVARPRWNAKRHCIWNGKIGLWPLLCTNQQRVRAKTDLLARWS</sequence>
<evidence type="ECO:0000313" key="2">
    <source>
        <dbReference type="Proteomes" id="UP000736787"/>
    </source>
</evidence>
<name>A0A8T1AM45_9STRA</name>
<dbReference type="Proteomes" id="UP000736787">
    <property type="component" value="Unassembled WGS sequence"/>
</dbReference>
<proteinExistence type="predicted"/>
<dbReference type="AlphaFoldDB" id="A0A8T1AM45"/>
<dbReference type="EMBL" id="RCMK01002007">
    <property type="protein sequence ID" value="KAG2885754.1"/>
    <property type="molecule type" value="Genomic_DNA"/>
</dbReference>
<organism evidence="1 2">
    <name type="scientific">Phytophthora cactorum</name>
    <dbReference type="NCBI Taxonomy" id="29920"/>
    <lineage>
        <taxon>Eukaryota</taxon>
        <taxon>Sar</taxon>
        <taxon>Stramenopiles</taxon>
        <taxon>Oomycota</taxon>
        <taxon>Peronosporomycetes</taxon>
        <taxon>Peronosporales</taxon>
        <taxon>Peronosporaceae</taxon>
        <taxon>Phytophthora</taxon>
    </lineage>
</organism>
<gene>
    <name evidence="1" type="ORF">PC117_g25523</name>
</gene>